<feature type="coiled-coil region" evidence="1">
    <location>
        <begin position="58"/>
        <end position="92"/>
    </location>
</feature>
<keyword evidence="4" id="KW-1185">Reference proteome</keyword>
<organism evidence="3 4">
    <name type="scientific">Cercopithifilaria johnstoni</name>
    <dbReference type="NCBI Taxonomy" id="2874296"/>
    <lineage>
        <taxon>Eukaryota</taxon>
        <taxon>Metazoa</taxon>
        <taxon>Ecdysozoa</taxon>
        <taxon>Nematoda</taxon>
        <taxon>Chromadorea</taxon>
        <taxon>Rhabditida</taxon>
        <taxon>Spirurina</taxon>
        <taxon>Spiruromorpha</taxon>
        <taxon>Filarioidea</taxon>
        <taxon>Onchocercidae</taxon>
        <taxon>Cercopithifilaria</taxon>
    </lineage>
</organism>
<evidence type="ECO:0000313" key="3">
    <source>
        <dbReference type="EMBL" id="CAG9540219.1"/>
    </source>
</evidence>
<evidence type="ECO:0000256" key="2">
    <source>
        <dbReference type="SAM" id="MobiDB-lite"/>
    </source>
</evidence>
<gene>
    <name evidence="3" type="ORF">CJOHNSTONI_LOCUS9754</name>
</gene>
<name>A0A8J2QB64_9BILA</name>
<proteinExistence type="predicted"/>
<dbReference type="OrthoDB" id="5822355at2759"/>
<sequence length="129" mass="14078">MTGGSLDNQSFESSYLGINNRKGSTTTTGARTSPNYTNGKNGFSVRGAKTLGWYLTDELFLRNNVTQQNKEKKEAESETRKLKQELGGYINDFGSELESADDDEDSFSLSIADLPGLIEGAALNRGRGR</sequence>
<feature type="compositionally biased region" description="Polar residues" evidence="2">
    <location>
        <begin position="1"/>
        <end position="41"/>
    </location>
</feature>
<protein>
    <submittedName>
        <fullName evidence="3">Uncharacterized protein</fullName>
    </submittedName>
</protein>
<comment type="caution">
    <text evidence="3">The sequence shown here is derived from an EMBL/GenBank/DDBJ whole genome shotgun (WGS) entry which is preliminary data.</text>
</comment>
<evidence type="ECO:0000313" key="4">
    <source>
        <dbReference type="Proteomes" id="UP000746747"/>
    </source>
</evidence>
<dbReference type="EMBL" id="CAKAEH010001915">
    <property type="protein sequence ID" value="CAG9540219.1"/>
    <property type="molecule type" value="Genomic_DNA"/>
</dbReference>
<feature type="non-terminal residue" evidence="3">
    <location>
        <position position="1"/>
    </location>
</feature>
<evidence type="ECO:0000256" key="1">
    <source>
        <dbReference type="SAM" id="Coils"/>
    </source>
</evidence>
<accession>A0A8J2QB64</accession>
<dbReference type="Proteomes" id="UP000746747">
    <property type="component" value="Unassembled WGS sequence"/>
</dbReference>
<reference evidence="3" key="1">
    <citation type="submission" date="2021-09" db="EMBL/GenBank/DDBJ databases">
        <authorList>
            <consortium name="Pathogen Informatics"/>
        </authorList>
    </citation>
    <scope>NUCLEOTIDE SEQUENCE</scope>
</reference>
<keyword evidence="1" id="KW-0175">Coiled coil</keyword>
<feature type="region of interest" description="Disordered" evidence="2">
    <location>
        <begin position="1"/>
        <end position="42"/>
    </location>
</feature>
<dbReference type="AlphaFoldDB" id="A0A8J2QB64"/>